<organism evidence="2">
    <name type="scientific">Anguilla anguilla</name>
    <name type="common">European freshwater eel</name>
    <name type="synonym">Muraena anguilla</name>
    <dbReference type="NCBI Taxonomy" id="7936"/>
    <lineage>
        <taxon>Eukaryota</taxon>
        <taxon>Metazoa</taxon>
        <taxon>Chordata</taxon>
        <taxon>Craniata</taxon>
        <taxon>Vertebrata</taxon>
        <taxon>Euteleostomi</taxon>
        <taxon>Actinopterygii</taxon>
        <taxon>Neopterygii</taxon>
        <taxon>Teleostei</taxon>
        <taxon>Anguilliformes</taxon>
        <taxon>Anguillidae</taxon>
        <taxon>Anguilla</taxon>
    </lineage>
</organism>
<proteinExistence type="predicted"/>
<reference evidence="2" key="2">
    <citation type="journal article" date="2015" name="Fish Shellfish Immunol.">
        <title>Early steps in the European eel (Anguilla anguilla)-Vibrio vulnificus interaction in the gills: Role of the RtxA13 toxin.</title>
        <authorList>
            <person name="Callol A."/>
            <person name="Pajuelo D."/>
            <person name="Ebbesson L."/>
            <person name="Teles M."/>
            <person name="MacKenzie S."/>
            <person name="Amaro C."/>
        </authorList>
    </citation>
    <scope>NUCLEOTIDE SEQUENCE</scope>
</reference>
<reference evidence="2" key="1">
    <citation type="submission" date="2014-11" db="EMBL/GenBank/DDBJ databases">
        <authorList>
            <person name="Amaro Gonzalez C."/>
        </authorList>
    </citation>
    <scope>NUCLEOTIDE SEQUENCE</scope>
</reference>
<evidence type="ECO:0000313" key="2">
    <source>
        <dbReference type="EMBL" id="JAH59760.1"/>
    </source>
</evidence>
<feature type="region of interest" description="Disordered" evidence="1">
    <location>
        <begin position="1"/>
        <end position="29"/>
    </location>
</feature>
<accession>A0A0E9U3M2</accession>
<protein>
    <submittedName>
        <fullName evidence="2">Uncharacterized protein</fullName>
    </submittedName>
</protein>
<dbReference type="AlphaFoldDB" id="A0A0E9U3M2"/>
<evidence type="ECO:0000256" key="1">
    <source>
        <dbReference type="SAM" id="MobiDB-lite"/>
    </source>
</evidence>
<name>A0A0E9U3M2_ANGAN</name>
<dbReference type="EMBL" id="GBXM01048817">
    <property type="protein sequence ID" value="JAH59760.1"/>
    <property type="molecule type" value="Transcribed_RNA"/>
</dbReference>
<sequence>MEMQTNAHDLQIGPSTHECGRGYVAVKPG</sequence>